<keyword evidence="3" id="KW-1185">Reference proteome</keyword>
<name>A0A1H2XH30_9FIRM</name>
<accession>A0A1H2XH30</accession>
<organism evidence="2 3">
    <name type="scientific">Tepidimicrobium xylanilyticum</name>
    <dbReference type="NCBI Taxonomy" id="1123352"/>
    <lineage>
        <taxon>Bacteria</taxon>
        <taxon>Bacillati</taxon>
        <taxon>Bacillota</taxon>
        <taxon>Tissierellia</taxon>
        <taxon>Tissierellales</taxon>
        <taxon>Tepidimicrobiaceae</taxon>
        <taxon>Tepidimicrobium</taxon>
    </lineage>
</organism>
<dbReference type="PANTHER" id="PTHR43415:SF3">
    <property type="entry name" value="GNAT-FAMILY ACETYLTRANSFERASE"/>
    <property type="match status" value="1"/>
</dbReference>
<dbReference type="PROSITE" id="PS51186">
    <property type="entry name" value="GNAT"/>
    <property type="match status" value="2"/>
</dbReference>
<proteinExistence type="predicted"/>
<dbReference type="InterPro" id="IPR000182">
    <property type="entry name" value="GNAT_dom"/>
</dbReference>
<dbReference type="RefSeq" id="WP_093752250.1">
    <property type="nucleotide sequence ID" value="NZ_BSYN01000007.1"/>
</dbReference>
<feature type="domain" description="N-acetyltransferase" evidence="1">
    <location>
        <begin position="1"/>
        <end position="110"/>
    </location>
</feature>
<dbReference type="Pfam" id="PF13302">
    <property type="entry name" value="Acetyltransf_3"/>
    <property type="match status" value="1"/>
</dbReference>
<dbReference type="AlphaFoldDB" id="A0A1H2XH30"/>
<dbReference type="GO" id="GO:0016747">
    <property type="term" value="F:acyltransferase activity, transferring groups other than amino-acyl groups"/>
    <property type="evidence" value="ECO:0007669"/>
    <property type="project" value="InterPro"/>
</dbReference>
<dbReference type="CDD" id="cd04301">
    <property type="entry name" value="NAT_SF"/>
    <property type="match status" value="1"/>
</dbReference>
<feature type="domain" description="N-acetyltransferase" evidence="1">
    <location>
        <begin position="121"/>
        <end position="298"/>
    </location>
</feature>
<dbReference type="SUPFAM" id="SSF55729">
    <property type="entry name" value="Acyl-CoA N-acyltransferases (Nat)"/>
    <property type="match status" value="2"/>
</dbReference>
<sequence>MNAFSRDKDPLKIIFFMKNNEYVGFCTYVTYLSEDGKCLIVDYCIDAKYRNQNLGRQFFYLLKDQVIKEGGKYFALNLSNEDNQRFWQSLGFEKAYIDEYGEDVYICKINKYHLEISNKKVILRDFIESDIEDRIYWETVEREWQLWDAPWEKEEFNPDEYRQRMLKQLSQEKDVDRMRWGFQICINDASRKHIGWCNAYRIDDNFKYTQDDGHCTIGINIPDLSSRRKGYATAAWDLFIQYLFSKGIKDIYTQTWSGNIRVLGLMDKIEFEECNREINFRTVRGKLYDGLTLKLNKEKYYKFHEEFIKFIEG</sequence>
<keyword evidence="2" id="KW-0808">Transferase</keyword>
<reference evidence="2 3" key="1">
    <citation type="submission" date="2016-10" db="EMBL/GenBank/DDBJ databases">
        <authorList>
            <person name="de Groot N.N."/>
        </authorList>
    </citation>
    <scope>NUCLEOTIDE SEQUENCE [LARGE SCALE GENOMIC DNA]</scope>
    <source>
        <strain evidence="2 3">DSM 23310</strain>
    </source>
</reference>
<dbReference type="Pfam" id="PF00583">
    <property type="entry name" value="Acetyltransf_1"/>
    <property type="match status" value="1"/>
</dbReference>
<dbReference type="Gene3D" id="3.40.630.30">
    <property type="match status" value="2"/>
</dbReference>
<evidence type="ECO:0000313" key="2">
    <source>
        <dbReference type="EMBL" id="SDW92086.1"/>
    </source>
</evidence>
<dbReference type="EMBL" id="FNNG01000005">
    <property type="protein sequence ID" value="SDW92086.1"/>
    <property type="molecule type" value="Genomic_DNA"/>
</dbReference>
<dbReference type="Proteomes" id="UP000198828">
    <property type="component" value="Unassembled WGS sequence"/>
</dbReference>
<dbReference type="InterPro" id="IPR016181">
    <property type="entry name" value="Acyl_CoA_acyltransferase"/>
</dbReference>
<dbReference type="PANTHER" id="PTHR43415">
    <property type="entry name" value="SPERMIDINE N(1)-ACETYLTRANSFERASE"/>
    <property type="match status" value="1"/>
</dbReference>
<dbReference type="OrthoDB" id="9795206at2"/>
<gene>
    <name evidence="2" type="ORF">SAMN05660923_01437</name>
</gene>
<evidence type="ECO:0000259" key="1">
    <source>
        <dbReference type="PROSITE" id="PS51186"/>
    </source>
</evidence>
<evidence type="ECO:0000313" key="3">
    <source>
        <dbReference type="Proteomes" id="UP000198828"/>
    </source>
</evidence>
<protein>
    <submittedName>
        <fullName evidence="2">Protein N-acetyltransferase, RimJ/RimL family</fullName>
    </submittedName>
</protein>